<dbReference type="AlphaFoldDB" id="B4S5Z9"/>
<organism evidence="2 3">
    <name type="scientific">Prosthecochloris aestuarii (strain DSM 271 / SK 413)</name>
    <dbReference type="NCBI Taxonomy" id="290512"/>
    <lineage>
        <taxon>Bacteria</taxon>
        <taxon>Pseudomonadati</taxon>
        <taxon>Chlorobiota</taxon>
        <taxon>Chlorobiia</taxon>
        <taxon>Chlorobiales</taxon>
        <taxon>Chlorobiaceae</taxon>
        <taxon>Prosthecochloris</taxon>
    </lineage>
</organism>
<dbReference type="STRING" id="290512.Paes_0594"/>
<keyword evidence="1" id="KW-1133">Transmembrane helix</keyword>
<accession>B4S5Z9</accession>
<gene>
    <name evidence="2" type="ordered locus">Paes_0594</name>
</gene>
<keyword evidence="3" id="KW-1185">Reference proteome</keyword>
<dbReference type="RefSeq" id="WP_012505187.1">
    <property type="nucleotide sequence ID" value="NC_011059.1"/>
</dbReference>
<name>B4S5Z9_PROA2</name>
<dbReference type="KEGG" id="paa:Paes_0594"/>
<feature type="transmembrane region" description="Helical" evidence="1">
    <location>
        <begin position="55"/>
        <end position="73"/>
    </location>
</feature>
<evidence type="ECO:0000313" key="3">
    <source>
        <dbReference type="Proteomes" id="UP000002725"/>
    </source>
</evidence>
<dbReference type="Proteomes" id="UP000002725">
    <property type="component" value="Chromosome"/>
</dbReference>
<feature type="transmembrane region" description="Helical" evidence="1">
    <location>
        <begin position="21"/>
        <end position="43"/>
    </location>
</feature>
<dbReference type="EMBL" id="CP001108">
    <property type="protein sequence ID" value="ACF45650.1"/>
    <property type="molecule type" value="Genomic_DNA"/>
</dbReference>
<reference evidence="2" key="1">
    <citation type="submission" date="2008-06" db="EMBL/GenBank/DDBJ databases">
        <title>Complete sequence of chromosome of Prosthecochloris aestuarii DSM 271.</title>
        <authorList>
            <consortium name="US DOE Joint Genome Institute"/>
            <person name="Lucas S."/>
            <person name="Copeland A."/>
            <person name="Lapidus A."/>
            <person name="Glavina del Rio T."/>
            <person name="Dalin E."/>
            <person name="Tice H."/>
            <person name="Bruce D."/>
            <person name="Goodwin L."/>
            <person name="Pitluck S."/>
            <person name="Schmutz J."/>
            <person name="Larimer F."/>
            <person name="Land M."/>
            <person name="Hauser L."/>
            <person name="Kyrpides N."/>
            <person name="Anderson I."/>
            <person name="Liu Z."/>
            <person name="Li T."/>
            <person name="Zhao F."/>
            <person name="Overmann J."/>
            <person name="Bryant D.A."/>
            <person name="Richardson P."/>
        </authorList>
    </citation>
    <scope>NUCLEOTIDE SEQUENCE [LARGE SCALE GENOMIC DNA]</scope>
    <source>
        <strain evidence="2">DSM 271</strain>
    </source>
</reference>
<evidence type="ECO:0000313" key="2">
    <source>
        <dbReference type="EMBL" id="ACF45650.1"/>
    </source>
</evidence>
<keyword evidence="1" id="KW-0472">Membrane</keyword>
<keyword evidence="1" id="KW-0812">Transmembrane</keyword>
<sequence>MKNRTDRKPQQRLVIDMEIRTLISLVSALIFIGLSLYIVFFLAKLPGAVPDELSLIALMTGLYGAVRLWRAILSIRNRQ</sequence>
<dbReference type="HOGENOM" id="CLU_2603129_0_0_10"/>
<proteinExistence type="predicted"/>
<evidence type="ECO:0000256" key="1">
    <source>
        <dbReference type="SAM" id="Phobius"/>
    </source>
</evidence>
<protein>
    <submittedName>
        <fullName evidence="2">Uncharacterized protein</fullName>
    </submittedName>
</protein>